<evidence type="ECO:0000259" key="4">
    <source>
        <dbReference type="PROSITE" id="PS50157"/>
    </source>
</evidence>
<reference evidence="5" key="1">
    <citation type="submission" date="2021-04" db="EMBL/GenBank/DDBJ databases">
        <authorList>
            <consortium name="Molecular Ecology Group"/>
        </authorList>
    </citation>
    <scope>NUCLEOTIDE SEQUENCE</scope>
</reference>
<evidence type="ECO:0000313" key="5">
    <source>
        <dbReference type="EMBL" id="CAG5132381.1"/>
    </source>
</evidence>
<evidence type="ECO:0000256" key="2">
    <source>
        <dbReference type="SAM" id="Coils"/>
    </source>
</evidence>
<comment type="caution">
    <text evidence="5">The sequence shown here is derived from an EMBL/GenBank/DDBJ whole genome shotgun (WGS) entry which is preliminary data.</text>
</comment>
<dbReference type="EMBL" id="CAJHNH020005323">
    <property type="protein sequence ID" value="CAG5132381.1"/>
    <property type="molecule type" value="Genomic_DNA"/>
</dbReference>
<gene>
    <name evidence="5" type="ORF">CUNI_LOCUS17939</name>
</gene>
<dbReference type="Proteomes" id="UP000678393">
    <property type="component" value="Unassembled WGS sequence"/>
</dbReference>
<keyword evidence="6" id="KW-1185">Reference proteome</keyword>
<dbReference type="PROSITE" id="PS50157">
    <property type="entry name" value="ZINC_FINGER_C2H2_2"/>
    <property type="match status" value="2"/>
</dbReference>
<dbReference type="SMART" id="SM00355">
    <property type="entry name" value="ZnF_C2H2"/>
    <property type="match status" value="2"/>
</dbReference>
<accession>A0A8S4A1N2</accession>
<feature type="region of interest" description="Disordered" evidence="3">
    <location>
        <begin position="1"/>
        <end position="31"/>
    </location>
</feature>
<dbReference type="AlphaFoldDB" id="A0A8S4A1N2"/>
<sequence length="212" mass="23194">MFNRLRKKKEDKPSASTGRNATSGLPANSSSTNGIDEAQGFLCPVCIQNFASAEAVQAHFEEQHGGQDGPVTEDQGEGFLCPMCKMSLASPEDLQSHYDTVHRDSSPMPVLPLVSNGEISGVAIQELRKELELLQIQLRGSEESRTLLASEMFHSEQKVTQLNLQLESLKSDKEKVESKAALLAGEIATMKAKVDESEGQRTALEDHIRTLK</sequence>
<dbReference type="PROSITE" id="PS00028">
    <property type="entry name" value="ZINC_FINGER_C2H2_1"/>
    <property type="match status" value="2"/>
</dbReference>
<feature type="non-terminal residue" evidence="5">
    <location>
        <position position="1"/>
    </location>
</feature>
<evidence type="ECO:0000256" key="1">
    <source>
        <dbReference type="PROSITE-ProRule" id="PRU00042"/>
    </source>
</evidence>
<keyword evidence="1" id="KW-0863">Zinc-finger</keyword>
<keyword evidence="1" id="KW-0479">Metal-binding</keyword>
<feature type="domain" description="C2H2-type" evidence="4">
    <location>
        <begin position="79"/>
        <end position="107"/>
    </location>
</feature>
<dbReference type="OrthoDB" id="10018316at2759"/>
<keyword evidence="2" id="KW-0175">Coiled coil</keyword>
<dbReference type="Pfam" id="PF12874">
    <property type="entry name" value="zf-met"/>
    <property type="match status" value="1"/>
</dbReference>
<proteinExistence type="predicted"/>
<name>A0A8S4A1N2_9EUPU</name>
<feature type="domain" description="C2H2-type" evidence="4">
    <location>
        <begin position="41"/>
        <end position="69"/>
    </location>
</feature>
<keyword evidence="1" id="KW-0862">Zinc</keyword>
<evidence type="ECO:0000313" key="6">
    <source>
        <dbReference type="Proteomes" id="UP000678393"/>
    </source>
</evidence>
<feature type="compositionally biased region" description="Polar residues" evidence="3">
    <location>
        <begin position="14"/>
        <end position="31"/>
    </location>
</feature>
<dbReference type="InterPro" id="IPR013087">
    <property type="entry name" value="Znf_C2H2_type"/>
</dbReference>
<evidence type="ECO:0000256" key="3">
    <source>
        <dbReference type="SAM" id="MobiDB-lite"/>
    </source>
</evidence>
<feature type="coiled-coil region" evidence="2">
    <location>
        <begin position="124"/>
        <end position="186"/>
    </location>
</feature>
<protein>
    <recommendedName>
        <fullName evidence="4">C2H2-type domain-containing protein</fullName>
    </recommendedName>
</protein>
<dbReference type="Gene3D" id="3.30.160.60">
    <property type="entry name" value="Classic Zinc Finger"/>
    <property type="match status" value="1"/>
</dbReference>
<organism evidence="5 6">
    <name type="scientific">Candidula unifasciata</name>
    <dbReference type="NCBI Taxonomy" id="100452"/>
    <lineage>
        <taxon>Eukaryota</taxon>
        <taxon>Metazoa</taxon>
        <taxon>Spiralia</taxon>
        <taxon>Lophotrochozoa</taxon>
        <taxon>Mollusca</taxon>
        <taxon>Gastropoda</taxon>
        <taxon>Heterobranchia</taxon>
        <taxon>Euthyneura</taxon>
        <taxon>Panpulmonata</taxon>
        <taxon>Eupulmonata</taxon>
        <taxon>Stylommatophora</taxon>
        <taxon>Helicina</taxon>
        <taxon>Helicoidea</taxon>
        <taxon>Geomitridae</taxon>
        <taxon>Candidula</taxon>
    </lineage>
</organism>
<dbReference type="GO" id="GO:0008270">
    <property type="term" value="F:zinc ion binding"/>
    <property type="evidence" value="ECO:0007669"/>
    <property type="project" value="UniProtKB-KW"/>
</dbReference>